<dbReference type="GO" id="GO:0016787">
    <property type="term" value="F:hydrolase activity"/>
    <property type="evidence" value="ECO:0007669"/>
    <property type="project" value="UniProtKB-KW"/>
</dbReference>
<dbReference type="RefSeq" id="XP_025466300.1">
    <property type="nucleotide sequence ID" value="XM_025615785.1"/>
</dbReference>
<feature type="domain" description="Serine hydrolase" evidence="2">
    <location>
        <begin position="2"/>
        <end position="185"/>
    </location>
</feature>
<dbReference type="Proteomes" id="UP000246702">
    <property type="component" value="Unassembled WGS sequence"/>
</dbReference>
<evidence type="ECO:0000256" key="1">
    <source>
        <dbReference type="ARBA" id="ARBA00022801"/>
    </source>
</evidence>
<dbReference type="GO" id="GO:0005634">
    <property type="term" value="C:nucleus"/>
    <property type="evidence" value="ECO:0007669"/>
    <property type="project" value="TreeGrafter"/>
</dbReference>
<dbReference type="GeneID" id="37117928"/>
<organism evidence="3 4">
    <name type="scientific">Aspergillus sclerotioniger CBS 115572</name>
    <dbReference type="NCBI Taxonomy" id="1450535"/>
    <lineage>
        <taxon>Eukaryota</taxon>
        <taxon>Fungi</taxon>
        <taxon>Dikarya</taxon>
        <taxon>Ascomycota</taxon>
        <taxon>Pezizomycotina</taxon>
        <taxon>Eurotiomycetes</taxon>
        <taxon>Eurotiomycetidae</taxon>
        <taxon>Eurotiales</taxon>
        <taxon>Aspergillaceae</taxon>
        <taxon>Aspergillus</taxon>
        <taxon>Aspergillus subgen. Circumdati</taxon>
    </lineage>
</organism>
<gene>
    <name evidence="3" type="ORF">BO94DRAFT_586880</name>
</gene>
<dbReference type="OrthoDB" id="414698at2759"/>
<keyword evidence="1" id="KW-0378">Hydrolase</keyword>
<dbReference type="GO" id="GO:0019748">
    <property type="term" value="P:secondary metabolic process"/>
    <property type="evidence" value="ECO:0007669"/>
    <property type="project" value="TreeGrafter"/>
</dbReference>
<dbReference type="EMBL" id="MSFK01000018">
    <property type="protein sequence ID" value="PWY83832.1"/>
    <property type="molecule type" value="Genomic_DNA"/>
</dbReference>
<sequence>MRFLCLHGMGTNARIFEHQTAAIRQSLGSGHTYEWLEGAVKTQMAPGIQDLVSLDDEFLTYVNDTPESQRQAMTDLEHFIAGEGPFDGLMGFSLGAGCGATYLLDHLQQGGKGRPPFRCAVFFSGAPPLQAKSASPGPRLLIDIPTVHVWGLNDLAYGYGPALSRWCNAEQREVVLHEGGHEIPGPRDPLALARTVQAIKRTLAKAAAAI</sequence>
<name>A0A317WF31_9EURO</name>
<dbReference type="InterPro" id="IPR029058">
    <property type="entry name" value="AB_hydrolase_fold"/>
</dbReference>
<dbReference type="SUPFAM" id="SSF53474">
    <property type="entry name" value="alpha/beta-Hydrolases"/>
    <property type="match status" value="1"/>
</dbReference>
<reference evidence="3 4" key="1">
    <citation type="submission" date="2016-12" db="EMBL/GenBank/DDBJ databases">
        <title>The genomes of Aspergillus section Nigri reveals drivers in fungal speciation.</title>
        <authorList>
            <consortium name="DOE Joint Genome Institute"/>
            <person name="Vesth T.C."/>
            <person name="Nybo J."/>
            <person name="Theobald S."/>
            <person name="Brandl J."/>
            <person name="Frisvad J.C."/>
            <person name="Nielsen K.F."/>
            <person name="Lyhne E.K."/>
            <person name="Kogle M.E."/>
            <person name="Kuo A."/>
            <person name="Riley R."/>
            <person name="Clum A."/>
            <person name="Nolan M."/>
            <person name="Lipzen A."/>
            <person name="Salamov A."/>
            <person name="Henrissat B."/>
            <person name="Wiebenga A."/>
            <person name="De Vries R.P."/>
            <person name="Grigoriev I.V."/>
            <person name="Mortensen U.H."/>
            <person name="Andersen M.R."/>
            <person name="Baker S.E."/>
        </authorList>
    </citation>
    <scope>NUCLEOTIDE SEQUENCE [LARGE SCALE GENOMIC DNA]</scope>
    <source>
        <strain evidence="3 4">CBS 115572</strain>
    </source>
</reference>
<dbReference type="GO" id="GO:0005737">
    <property type="term" value="C:cytoplasm"/>
    <property type="evidence" value="ECO:0007669"/>
    <property type="project" value="TreeGrafter"/>
</dbReference>
<dbReference type="PANTHER" id="PTHR48070">
    <property type="entry name" value="ESTERASE OVCA2"/>
    <property type="match status" value="1"/>
</dbReference>
<accession>A0A317WF31</accession>
<evidence type="ECO:0000313" key="3">
    <source>
        <dbReference type="EMBL" id="PWY83832.1"/>
    </source>
</evidence>
<dbReference type="PANTHER" id="PTHR48070:SF7">
    <property type="entry name" value="SERINE HYDROLASE FSH DOMAIN-CONTAINING PROTEIN-RELATED"/>
    <property type="match status" value="1"/>
</dbReference>
<protein>
    <recommendedName>
        <fullName evidence="2">Serine hydrolase domain-containing protein</fullName>
    </recommendedName>
</protein>
<dbReference type="Gene3D" id="3.40.50.1820">
    <property type="entry name" value="alpha/beta hydrolase"/>
    <property type="match status" value="1"/>
</dbReference>
<dbReference type="AlphaFoldDB" id="A0A317WF31"/>
<dbReference type="InterPro" id="IPR050593">
    <property type="entry name" value="LovG"/>
</dbReference>
<keyword evidence="4" id="KW-1185">Reference proteome</keyword>
<evidence type="ECO:0000259" key="2">
    <source>
        <dbReference type="Pfam" id="PF03959"/>
    </source>
</evidence>
<evidence type="ECO:0000313" key="4">
    <source>
        <dbReference type="Proteomes" id="UP000246702"/>
    </source>
</evidence>
<proteinExistence type="predicted"/>
<comment type="caution">
    <text evidence="3">The sequence shown here is derived from an EMBL/GenBank/DDBJ whole genome shotgun (WGS) entry which is preliminary data.</text>
</comment>
<dbReference type="Pfam" id="PF03959">
    <property type="entry name" value="FSH1"/>
    <property type="match status" value="1"/>
</dbReference>
<dbReference type="InterPro" id="IPR005645">
    <property type="entry name" value="FSH-like_dom"/>
</dbReference>